<protein>
    <recommendedName>
        <fullName evidence="3">Reverse transcriptase domain-containing protein</fullName>
    </recommendedName>
</protein>
<dbReference type="EMBL" id="SNRW01004714">
    <property type="protein sequence ID" value="KAA6386636.1"/>
    <property type="molecule type" value="Genomic_DNA"/>
</dbReference>
<sequence length="549" mass="63257">MLSEVQIEVQEREEEDSYNQVPLFQMEQFNLKNVSVPDRLTTQIQEWDLINGGSYVRMGATPNWTYIEALQQLEAMQHYYEYHGSKKQMLEYQNQLIKEIQAGIVIETDNIRIFNPTFLVPKSDGKQRKILDCRHINKLTTLLKFKIEGIQFIKQILEPQDFATTLDLQNAYHHIRVSDQLFPYFGFAFMGKTFAYRGLPFEQNGIEENYLRSDRFSQTVRVEALDLEMQDTSINHIQIPRLAMVLDIDGGIDATREKKIDQNSNSEIDSGCQESTNYSIERDCEFDRRVEFSTVSVPECFTKSELIESTEMLSNQEGRLELQSEIDQKDPQQSLLMADSCLREQTKEITGTTINSNCNYRCSRIVMGINFSDSESYINGCRQVEQQLVSEQQQLTGNSCSLGITPIVCTISYTREDQMSNIRDRQLDSGVLITKMERIFKQNTSDQSQIQIARSIADQSSDCSHSWSTEQLSGCIEQTGLERRLQDQSSYSLRNNAKTPILPGTRYLRDSNLKTMQRYCSLLKDRKAEGKPLAFSISWNNESLLLHAP</sequence>
<feature type="non-terminal residue" evidence="1">
    <location>
        <position position="549"/>
    </location>
</feature>
<dbReference type="Gene3D" id="3.10.10.10">
    <property type="entry name" value="HIV Type 1 Reverse Transcriptase, subunit A, domain 1"/>
    <property type="match status" value="1"/>
</dbReference>
<name>A0A5J4VWU1_9EUKA</name>
<accession>A0A5J4VWU1</accession>
<proteinExistence type="predicted"/>
<gene>
    <name evidence="1" type="ORF">EZS28_017840</name>
</gene>
<dbReference type="Gene3D" id="3.30.70.270">
    <property type="match status" value="1"/>
</dbReference>
<evidence type="ECO:0000313" key="2">
    <source>
        <dbReference type="Proteomes" id="UP000324800"/>
    </source>
</evidence>
<dbReference type="PANTHER" id="PTHR33050">
    <property type="entry name" value="REVERSE TRANSCRIPTASE DOMAIN-CONTAINING PROTEIN"/>
    <property type="match status" value="1"/>
</dbReference>
<reference evidence="1 2" key="1">
    <citation type="submission" date="2019-03" db="EMBL/GenBank/DDBJ databases">
        <title>Single cell metagenomics reveals metabolic interactions within the superorganism composed of flagellate Streblomastix strix and complex community of Bacteroidetes bacteria on its surface.</title>
        <authorList>
            <person name="Treitli S.C."/>
            <person name="Kolisko M."/>
            <person name="Husnik F."/>
            <person name="Keeling P."/>
            <person name="Hampl V."/>
        </authorList>
    </citation>
    <scope>NUCLEOTIDE SEQUENCE [LARGE SCALE GENOMIC DNA]</scope>
    <source>
        <strain evidence="1">ST1C</strain>
    </source>
</reference>
<organism evidence="1 2">
    <name type="scientific">Streblomastix strix</name>
    <dbReference type="NCBI Taxonomy" id="222440"/>
    <lineage>
        <taxon>Eukaryota</taxon>
        <taxon>Metamonada</taxon>
        <taxon>Preaxostyla</taxon>
        <taxon>Oxymonadida</taxon>
        <taxon>Streblomastigidae</taxon>
        <taxon>Streblomastix</taxon>
    </lineage>
</organism>
<evidence type="ECO:0000313" key="1">
    <source>
        <dbReference type="EMBL" id="KAA6386636.1"/>
    </source>
</evidence>
<dbReference type="AlphaFoldDB" id="A0A5J4VWU1"/>
<dbReference type="Proteomes" id="UP000324800">
    <property type="component" value="Unassembled WGS sequence"/>
</dbReference>
<evidence type="ECO:0008006" key="3">
    <source>
        <dbReference type="Google" id="ProtNLM"/>
    </source>
</evidence>
<dbReference type="PANTHER" id="PTHR33050:SF7">
    <property type="entry name" value="RIBONUCLEASE H"/>
    <property type="match status" value="1"/>
</dbReference>
<comment type="caution">
    <text evidence="1">The sequence shown here is derived from an EMBL/GenBank/DDBJ whole genome shotgun (WGS) entry which is preliminary data.</text>
</comment>
<dbReference type="InterPro" id="IPR052055">
    <property type="entry name" value="Hepadnavirus_pol/RT"/>
</dbReference>
<dbReference type="InterPro" id="IPR043502">
    <property type="entry name" value="DNA/RNA_pol_sf"/>
</dbReference>
<dbReference type="InterPro" id="IPR043128">
    <property type="entry name" value="Rev_trsase/Diguanyl_cyclase"/>
</dbReference>
<dbReference type="SUPFAM" id="SSF56672">
    <property type="entry name" value="DNA/RNA polymerases"/>
    <property type="match status" value="1"/>
</dbReference>